<dbReference type="Proteomes" id="UP000250991">
    <property type="component" value="Unassembled WGS sequence"/>
</dbReference>
<sequence length="43" mass="5024">MNGSYRVEGTVLNQTFVFISLATTWFPSVSIIYYQPFHPRPEE</sequence>
<keyword evidence="1" id="KW-1133">Transmembrane helix</keyword>
<protein>
    <submittedName>
        <fullName evidence="2">Uncharacterized protein</fullName>
    </submittedName>
</protein>
<keyword evidence="1" id="KW-0472">Membrane</keyword>
<name>A0A2X3LUZ5_ECOLX</name>
<organism evidence="2 3">
    <name type="scientific">Escherichia coli</name>
    <dbReference type="NCBI Taxonomy" id="562"/>
    <lineage>
        <taxon>Bacteria</taxon>
        <taxon>Pseudomonadati</taxon>
        <taxon>Pseudomonadota</taxon>
        <taxon>Gammaproteobacteria</taxon>
        <taxon>Enterobacterales</taxon>
        <taxon>Enterobacteriaceae</taxon>
        <taxon>Escherichia</taxon>
    </lineage>
</organism>
<reference evidence="2 3" key="1">
    <citation type="submission" date="2018-06" db="EMBL/GenBank/DDBJ databases">
        <authorList>
            <consortium name="Pathogen Informatics"/>
            <person name="Doyle S."/>
        </authorList>
    </citation>
    <scope>NUCLEOTIDE SEQUENCE [LARGE SCALE GENOMIC DNA]</scope>
    <source>
        <strain evidence="2 3">NCTC8009</strain>
    </source>
</reference>
<feature type="transmembrane region" description="Helical" evidence="1">
    <location>
        <begin position="15"/>
        <end position="34"/>
    </location>
</feature>
<evidence type="ECO:0000313" key="2">
    <source>
        <dbReference type="EMBL" id="SQD02659.1"/>
    </source>
</evidence>
<keyword evidence="1" id="KW-0812">Transmembrane</keyword>
<dbReference type="AlphaFoldDB" id="A0A2X3LUZ5"/>
<dbReference type="EMBL" id="UARW01000010">
    <property type="protein sequence ID" value="SQD02659.1"/>
    <property type="molecule type" value="Genomic_DNA"/>
</dbReference>
<evidence type="ECO:0000313" key="3">
    <source>
        <dbReference type="Proteomes" id="UP000250991"/>
    </source>
</evidence>
<gene>
    <name evidence="2" type="ORF">NCTC8009_03124</name>
</gene>
<accession>A0A2X3LUZ5</accession>
<evidence type="ECO:0000256" key="1">
    <source>
        <dbReference type="SAM" id="Phobius"/>
    </source>
</evidence>
<proteinExistence type="predicted"/>